<feature type="domain" description="CN hydrolase" evidence="6">
    <location>
        <begin position="39"/>
        <end position="307"/>
    </location>
</feature>
<evidence type="ECO:0000256" key="3">
    <source>
        <dbReference type="ARBA" id="ARBA00022801"/>
    </source>
</evidence>
<reference evidence="8" key="1">
    <citation type="submission" date="2025-08" db="UniProtKB">
        <authorList>
            <consortium name="RefSeq"/>
        </authorList>
    </citation>
    <scope>IDENTIFICATION</scope>
    <source>
        <strain evidence="8">15085-1641.00</strain>
        <tissue evidence="8">Whole body</tissue>
    </source>
</reference>
<gene>
    <name evidence="8" type="primary">LOC111603624</name>
</gene>
<dbReference type="Gene3D" id="3.60.110.10">
    <property type="entry name" value="Carbon-nitrogen hydrolase"/>
    <property type="match status" value="1"/>
</dbReference>
<dbReference type="PANTHER" id="PTHR10609">
    <property type="entry name" value="BIOTINIDASE-RELATED"/>
    <property type="match status" value="1"/>
</dbReference>
<sequence>MAERVTSVSGLWQLLLLLAVGIRLSQQASIGESASDSFYTAGVVEFRQANGYDANANLADNLAGYLELINSPNASSVDIMVFPEMTLNGLSTASFVPSPDEEVTPCLVDPSANYFEPFLVELSCAARSVKRYIVININEKQLCSDTPEDTRPCASNGLNTFNTNVVFDRNGTVVSRYRKVHLYGEPRNSTFVPESVSFETDFNVTFGHFICFDILFYAPAHELRLKQGVRNFVFPTMWFSQLPFLTAVQVQMGWSYANDVNLLAAGASHTEYGSTGTGIFNGRQGTITSVMKLDEGERRIYVAQVPKFQSSEVKGRRHVLSQIHMAGQKQRLSQSQEQSSLARSRSGFVMKRDTLELYESVLLPQESNVTKDVCHEKLCCHFELEWSPVDTGAGNESTFGYRLAAYDGWRNEQDVDNNYVRNCGIFACSGPNIKDCGLLLKANDLNHNFSRLLIEAKYPKSQEFLLMPNSVRDNLLPLEPSQFEWSVQEEEKSHLLSVRFALVKTEALSNLLTFGIYGNYYDDICTYGTGTPEKDIQCGFKPINDGAAELRFFASWLHLLLAVALIVHLRN</sequence>
<dbReference type="PANTHER" id="PTHR10609:SF14">
    <property type="entry name" value="BIOTINIDASE"/>
    <property type="match status" value="1"/>
</dbReference>
<keyword evidence="7" id="KW-1185">Reference proteome</keyword>
<keyword evidence="3" id="KW-0378">Hydrolase</keyword>
<dbReference type="OMA" id="SGKWNPC"/>
<feature type="chain" id="PRO_5027091445" evidence="5">
    <location>
        <begin position="28"/>
        <end position="571"/>
    </location>
</feature>
<dbReference type="OrthoDB" id="10250282at2759"/>
<dbReference type="GO" id="GO:0016811">
    <property type="term" value="F:hydrolase activity, acting on carbon-nitrogen (but not peptide) bonds, in linear amides"/>
    <property type="evidence" value="ECO:0007669"/>
    <property type="project" value="InterPro"/>
</dbReference>
<dbReference type="KEGG" id="dhe:111603624"/>
<dbReference type="InterPro" id="IPR012101">
    <property type="entry name" value="Biotinidase-like_euk"/>
</dbReference>
<dbReference type="PROSITE" id="PS50263">
    <property type="entry name" value="CN_HYDROLASE"/>
    <property type="match status" value="1"/>
</dbReference>
<evidence type="ECO:0000256" key="2">
    <source>
        <dbReference type="ARBA" id="ARBA00022729"/>
    </source>
</evidence>
<dbReference type="Proteomes" id="UP000504633">
    <property type="component" value="Unplaced"/>
</dbReference>
<organism evidence="7 8">
    <name type="scientific">Drosophila hydei</name>
    <name type="common">Fruit fly</name>
    <dbReference type="NCBI Taxonomy" id="7224"/>
    <lineage>
        <taxon>Eukaryota</taxon>
        <taxon>Metazoa</taxon>
        <taxon>Ecdysozoa</taxon>
        <taxon>Arthropoda</taxon>
        <taxon>Hexapoda</taxon>
        <taxon>Insecta</taxon>
        <taxon>Pterygota</taxon>
        <taxon>Neoptera</taxon>
        <taxon>Endopterygota</taxon>
        <taxon>Diptera</taxon>
        <taxon>Brachycera</taxon>
        <taxon>Muscomorpha</taxon>
        <taxon>Ephydroidea</taxon>
        <taxon>Drosophilidae</taxon>
        <taxon>Drosophila</taxon>
    </lineage>
</organism>
<feature type="signal peptide" evidence="5">
    <location>
        <begin position="1"/>
        <end position="27"/>
    </location>
</feature>
<dbReference type="AlphaFoldDB" id="A0A6J1MCY8"/>
<proteinExistence type="inferred from homology"/>
<evidence type="ECO:0000256" key="4">
    <source>
        <dbReference type="ARBA" id="ARBA00023180"/>
    </source>
</evidence>
<dbReference type="InterPro" id="IPR036526">
    <property type="entry name" value="C-N_Hydrolase_sf"/>
</dbReference>
<protein>
    <submittedName>
        <fullName evidence="8">Vanin-like protein 2</fullName>
    </submittedName>
</protein>
<dbReference type="InterPro" id="IPR043957">
    <property type="entry name" value="Vanin_C"/>
</dbReference>
<comment type="similarity">
    <text evidence="1">Belongs to the carbon-nitrogen hydrolase superfamily. BTD/VNN family.</text>
</comment>
<dbReference type="GeneID" id="111603624"/>
<accession>A0A6J1MCY8</accession>
<evidence type="ECO:0000256" key="1">
    <source>
        <dbReference type="ARBA" id="ARBA00008225"/>
    </source>
</evidence>
<evidence type="ECO:0000313" key="7">
    <source>
        <dbReference type="Proteomes" id="UP000504633"/>
    </source>
</evidence>
<evidence type="ECO:0000259" key="6">
    <source>
        <dbReference type="PROSITE" id="PS50263"/>
    </source>
</evidence>
<dbReference type="InterPro" id="IPR003010">
    <property type="entry name" value="C-N_Hydrolase"/>
</dbReference>
<dbReference type="Pfam" id="PF19018">
    <property type="entry name" value="Vanin_C"/>
    <property type="match status" value="1"/>
</dbReference>
<keyword evidence="2 5" id="KW-0732">Signal</keyword>
<evidence type="ECO:0000313" key="8">
    <source>
        <dbReference type="RefSeq" id="XP_023177102.2"/>
    </source>
</evidence>
<dbReference type="RefSeq" id="XP_023177102.2">
    <property type="nucleotide sequence ID" value="XM_023321334.2"/>
</dbReference>
<evidence type="ECO:0000256" key="5">
    <source>
        <dbReference type="SAM" id="SignalP"/>
    </source>
</evidence>
<dbReference type="SUPFAM" id="SSF56317">
    <property type="entry name" value="Carbon-nitrogen hydrolase"/>
    <property type="match status" value="1"/>
</dbReference>
<dbReference type="Pfam" id="PF00795">
    <property type="entry name" value="CN_hydrolase"/>
    <property type="match status" value="1"/>
</dbReference>
<name>A0A6J1MCY8_DROHY</name>
<dbReference type="CDD" id="cd07567">
    <property type="entry name" value="biotinidase_like"/>
    <property type="match status" value="1"/>
</dbReference>
<keyword evidence="4" id="KW-0325">Glycoprotein</keyword>
<dbReference type="InterPro" id="IPR040154">
    <property type="entry name" value="Biotinidase/VNN"/>
</dbReference>